<dbReference type="Gene3D" id="3.60.10.10">
    <property type="entry name" value="Endonuclease/exonuclease/phosphatase"/>
    <property type="match status" value="1"/>
</dbReference>
<dbReference type="InterPro" id="IPR050410">
    <property type="entry name" value="CCR4/nocturin_mRNA_transcr"/>
</dbReference>
<keyword evidence="1" id="KW-0732">Signal</keyword>
<feature type="chain" id="PRO_5028821985" evidence="1">
    <location>
        <begin position="23"/>
        <end position="283"/>
    </location>
</feature>
<feature type="domain" description="Endonuclease/exonuclease/phosphatase" evidence="2">
    <location>
        <begin position="28"/>
        <end position="271"/>
    </location>
</feature>
<dbReference type="EMBL" id="CP055156">
    <property type="protein sequence ID" value="QNF32234.1"/>
    <property type="molecule type" value="Genomic_DNA"/>
</dbReference>
<dbReference type="Pfam" id="PF03372">
    <property type="entry name" value="Exo_endo_phos"/>
    <property type="match status" value="1"/>
</dbReference>
<dbReference type="PANTHER" id="PTHR12121">
    <property type="entry name" value="CARBON CATABOLITE REPRESSOR PROTEIN 4"/>
    <property type="match status" value="1"/>
</dbReference>
<name>A0A7G7G500_9BACT</name>
<keyword evidence="4" id="KW-1185">Reference proteome</keyword>
<sequence>MKLQRALYFLIVFCLLSGSASAQQLTVGSFNIRFDNPRDEGNLWADRAPAVAALLQFHDFDIFGTQEGLKNQLDDISKALPGYARYGKGRDDGQEKGEHSAIFFKKDRFKLLKSGDFWLSQTPDKPSLGWDATCCNRICSWVYLQDQQTKKKFYVFNVHYDHQGVQARQESSKLILSKIKEIARQEPVILTGDFNGDHNSEWYQAVANSGQLYDTYKAAKNPYALNASFNAFGKKLDGQEIIDHVFTTKDFKVQKWGVLTDTYHGKFPSDHFPILVKLSMGAK</sequence>
<feature type="signal peptide" evidence="1">
    <location>
        <begin position="1"/>
        <end position="22"/>
    </location>
</feature>
<protein>
    <submittedName>
        <fullName evidence="3">Endonuclease/exonuclease/phosphatase family protein</fullName>
    </submittedName>
</protein>
<proteinExistence type="predicted"/>
<dbReference type="GO" id="GO:0000175">
    <property type="term" value="F:3'-5'-RNA exonuclease activity"/>
    <property type="evidence" value="ECO:0007669"/>
    <property type="project" value="TreeGrafter"/>
</dbReference>
<keyword evidence="3" id="KW-0269">Exonuclease</keyword>
<evidence type="ECO:0000313" key="3">
    <source>
        <dbReference type="EMBL" id="QNF32234.1"/>
    </source>
</evidence>
<evidence type="ECO:0000313" key="4">
    <source>
        <dbReference type="Proteomes" id="UP000515237"/>
    </source>
</evidence>
<organism evidence="3 4">
    <name type="scientific">Adhaeribacter swui</name>
    <dbReference type="NCBI Taxonomy" id="2086471"/>
    <lineage>
        <taxon>Bacteria</taxon>
        <taxon>Pseudomonadati</taxon>
        <taxon>Bacteroidota</taxon>
        <taxon>Cytophagia</taxon>
        <taxon>Cytophagales</taxon>
        <taxon>Hymenobacteraceae</taxon>
        <taxon>Adhaeribacter</taxon>
    </lineage>
</organism>
<reference evidence="3 4" key="1">
    <citation type="journal article" date="2018" name="Int. J. Syst. Evol. Microbiol.">
        <title>Adhaeribacter swui sp. nov., isolated from wet mud.</title>
        <authorList>
            <person name="Kim D.U."/>
            <person name="Kim K.W."/>
            <person name="Kang M.S."/>
            <person name="Kim J.Y."/>
            <person name="Jang J.H."/>
            <person name="Kim M.K."/>
        </authorList>
    </citation>
    <scope>NUCLEOTIDE SEQUENCE [LARGE SCALE GENOMIC DNA]</scope>
    <source>
        <strain evidence="3 4">KCTC 52873</strain>
    </source>
</reference>
<dbReference type="GO" id="GO:0004519">
    <property type="term" value="F:endonuclease activity"/>
    <property type="evidence" value="ECO:0007669"/>
    <property type="project" value="UniProtKB-KW"/>
</dbReference>
<dbReference type="KEGG" id="aswu:HUW51_05625"/>
<gene>
    <name evidence="3" type="ORF">HUW51_05625</name>
</gene>
<dbReference type="CDD" id="cd09083">
    <property type="entry name" value="EEP-1"/>
    <property type="match status" value="1"/>
</dbReference>
<dbReference type="InterPro" id="IPR005135">
    <property type="entry name" value="Endo/exonuclease/phosphatase"/>
</dbReference>
<evidence type="ECO:0000256" key="1">
    <source>
        <dbReference type="SAM" id="SignalP"/>
    </source>
</evidence>
<dbReference type="PANTHER" id="PTHR12121:SF36">
    <property type="entry name" value="ENDONUCLEASE_EXONUCLEASE_PHOSPHATASE DOMAIN-CONTAINING PROTEIN"/>
    <property type="match status" value="1"/>
</dbReference>
<dbReference type="AlphaFoldDB" id="A0A7G7G500"/>
<dbReference type="Proteomes" id="UP000515237">
    <property type="component" value="Chromosome"/>
</dbReference>
<keyword evidence="3" id="KW-0378">Hydrolase</keyword>
<dbReference type="InterPro" id="IPR036691">
    <property type="entry name" value="Endo/exonu/phosph_ase_sf"/>
</dbReference>
<accession>A0A7G7G500</accession>
<dbReference type="RefSeq" id="WP_185273015.1">
    <property type="nucleotide sequence ID" value="NZ_CP055156.1"/>
</dbReference>
<keyword evidence="3" id="KW-0540">Nuclease</keyword>
<dbReference type="SUPFAM" id="SSF56219">
    <property type="entry name" value="DNase I-like"/>
    <property type="match status" value="1"/>
</dbReference>
<evidence type="ECO:0000259" key="2">
    <source>
        <dbReference type="Pfam" id="PF03372"/>
    </source>
</evidence>
<keyword evidence="3" id="KW-0255">Endonuclease</keyword>